<dbReference type="AlphaFoldDB" id="A0A8D6U4V4"/>
<dbReference type="Proteomes" id="UP000509833">
    <property type="component" value="Chromosome"/>
</dbReference>
<proteinExistence type="predicted"/>
<organism evidence="1 2">
    <name type="scientific">Streptococcus thermophilus</name>
    <dbReference type="NCBI Taxonomy" id="1308"/>
    <lineage>
        <taxon>Bacteria</taxon>
        <taxon>Bacillati</taxon>
        <taxon>Bacillota</taxon>
        <taxon>Bacilli</taxon>
        <taxon>Lactobacillales</taxon>
        <taxon>Streptococcaceae</taxon>
        <taxon>Streptococcus</taxon>
    </lineage>
</organism>
<gene>
    <name evidence="1" type="ORF">STHERMO_2058</name>
</gene>
<sequence length="63" mass="7512">MCLHNLFYTTDPFNNEFNNLFSNNTTKDAYTYDEINKIEKDPISVLPVNRMEYNKNKLIGYEL</sequence>
<evidence type="ECO:0000313" key="2">
    <source>
        <dbReference type="Proteomes" id="UP000509833"/>
    </source>
</evidence>
<dbReference type="EMBL" id="LR822017">
    <property type="protein sequence ID" value="CAD0139620.1"/>
    <property type="molecule type" value="Genomic_DNA"/>
</dbReference>
<reference evidence="1 2" key="1">
    <citation type="submission" date="2020-06" db="EMBL/GenBank/DDBJ databases">
        <authorList>
            <person name="Chuat V."/>
        </authorList>
    </citation>
    <scope>NUCLEOTIDE SEQUENCE [LARGE SCALE GENOMIC DNA]</scope>
    <source>
        <strain evidence="1">STH_CIRM_336</strain>
    </source>
</reference>
<protein>
    <submittedName>
        <fullName evidence="1">Uncharacterized protein</fullName>
    </submittedName>
</protein>
<name>A0A8D6U4V4_STRTR</name>
<accession>A0A8D6U4V4</accession>
<evidence type="ECO:0000313" key="1">
    <source>
        <dbReference type="EMBL" id="CAD0139620.1"/>
    </source>
</evidence>